<dbReference type="EC" id="2.7.7.49" evidence="1"/>
<dbReference type="GO" id="GO:0042575">
    <property type="term" value="C:DNA polymerase complex"/>
    <property type="evidence" value="ECO:0007669"/>
    <property type="project" value="UniProtKB-ARBA"/>
</dbReference>
<dbReference type="InterPro" id="IPR001584">
    <property type="entry name" value="Integrase_cat-core"/>
</dbReference>
<dbReference type="GO" id="GO:0003964">
    <property type="term" value="F:RNA-directed DNA polymerase activity"/>
    <property type="evidence" value="ECO:0007669"/>
    <property type="project" value="UniProtKB-EC"/>
</dbReference>
<protein>
    <recommendedName>
        <fullName evidence="1">RNA-directed DNA polymerase</fullName>
        <ecNumber evidence="1">2.7.7.49</ecNumber>
    </recommendedName>
</protein>
<evidence type="ECO:0000256" key="1">
    <source>
        <dbReference type="ARBA" id="ARBA00012493"/>
    </source>
</evidence>
<dbReference type="PROSITE" id="PS50994">
    <property type="entry name" value="INTEGRASE"/>
    <property type="match status" value="1"/>
</dbReference>
<dbReference type="InterPro" id="IPR050951">
    <property type="entry name" value="Retrovirus_Pol_polyprotein"/>
</dbReference>
<dbReference type="AlphaFoldDB" id="A0A6G0XZE6"/>
<dbReference type="Gene3D" id="3.30.70.270">
    <property type="match status" value="1"/>
</dbReference>
<dbReference type="Gene3D" id="3.30.420.10">
    <property type="entry name" value="Ribonuclease H-like superfamily/Ribonuclease H"/>
    <property type="match status" value="1"/>
</dbReference>
<dbReference type="InterPro" id="IPR036397">
    <property type="entry name" value="RNaseH_sf"/>
</dbReference>
<proteinExistence type="predicted"/>
<reference evidence="3 4" key="1">
    <citation type="submission" date="2019-08" db="EMBL/GenBank/DDBJ databases">
        <title>Whole genome of Aphis craccivora.</title>
        <authorList>
            <person name="Voronova N.V."/>
            <person name="Shulinski R.S."/>
            <person name="Bandarenka Y.V."/>
            <person name="Zhorov D.G."/>
            <person name="Warner D."/>
        </authorList>
    </citation>
    <scope>NUCLEOTIDE SEQUENCE [LARGE SCALE GENOMIC DNA]</scope>
    <source>
        <strain evidence="3">180601</strain>
        <tissue evidence="3">Whole Body</tissue>
    </source>
</reference>
<dbReference type="SUPFAM" id="SSF56672">
    <property type="entry name" value="DNA/RNA polymerases"/>
    <property type="match status" value="1"/>
</dbReference>
<evidence type="ECO:0000313" key="4">
    <source>
        <dbReference type="Proteomes" id="UP000478052"/>
    </source>
</evidence>
<gene>
    <name evidence="3" type="ORF">FWK35_00025459</name>
</gene>
<dbReference type="SUPFAM" id="SSF53098">
    <property type="entry name" value="Ribonuclease H-like"/>
    <property type="match status" value="1"/>
</dbReference>
<evidence type="ECO:0000313" key="3">
    <source>
        <dbReference type="EMBL" id="KAF0746040.1"/>
    </source>
</evidence>
<dbReference type="InterPro" id="IPR012337">
    <property type="entry name" value="RNaseH-like_sf"/>
</dbReference>
<dbReference type="Gene3D" id="1.10.340.70">
    <property type="match status" value="1"/>
</dbReference>
<keyword evidence="4" id="KW-1185">Reference proteome</keyword>
<dbReference type="PANTHER" id="PTHR37984:SF5">
    <property type="entry name" value="PROTEIN NYNRIN-LIKE"/>
    <property type="match status" value="1"/>
</dbReference>
<dbReference type="Proteomes" id="UP000478052">
    <property type="component" value="Unassembled WGS sequence"/>
</dbReference>
<dbReference type="InterPro" id="IPR043502">
    <property type="entry name" value="DNA/RNA_pol_sf"/>
</dbReference>
<sequence length="458" mass="53363">MTSLLQNYDHIFKDKPAFTPFSLINLISNLMTPTKLNHSSPPPIDDILAKFNNKSFFSSLDFSSGYWQIPLDPSVRQYTSFLYDGRSYQFCVVTFVLNISNAAFGKELEAALNNYTIPCPSLNDIHTYETLFIRKTKTDVHWSLYFPNHLVKQIVLLFHYYYAHTGPLKTAHALKNICYFYSFNKTVRCIVQTCELCQKCKPKTTRIAGPLQPILSNKPLDKLLVDSYGPLPTGVFQFSYIFVIVDNFTHYFPNYGIPKNIVSNHGRQFISIYWQTSLKEYNIQVSHTSVYHPQSNPAERFTRELGRMFRTYCHKQHSLWPQYVLYIEWTLNNIRHESTHHTPSALFLQNTQEVQLSKSEYRKKYQRERLNPTFFKINHLDLVRTHKLSNKIDKKISKFFLLYDGPLKVKSELVHPDDDTPQGTHNVSQLKPYISPTMYHIILPDNKGNPISILSTSC</sequence>
<dbReference type="InterPro" id="IPR041588">
    <property type="entry name" value="Integrase_H2C2"/>
</dbReference>
<evidence type="ECO:0000259" key="2">
    <source>
        <dbReference type="PROSITE" id="PS50994"/>
    </source>
</evidence>
<dbReference type="EMBL" id="VUJU01007347">
    <property type="protein sequence ID" value="KAF0746040.1"/>
    <property type="molecule type" value="Genomic_DNA"/>
</dbReference>
<dbReference type="InterPro" id="IPR043128">
    <property type="entry name" value="Rev_trsase/Diguanyl_cyclase"/>
</dbReference>
<organism evidence="3 4">
    <name type="scientific">Aphis craccivora</name>
    <name type="common">Cowpea aphid</name>
    <dbReference type="NCBI Taxonomy" id="307492"/>
    <lineage>
        <taxon>Eukaryota</taxon>
        <taxon>Metazoa</taxon>
        <taxon>Ecdysozoa</taxon>
        <taxon>Arthropoda</taxon>
        <taxon>Hexapoda</taxon>
        <taxon>Insecta</taxon>
        <taxon>Pterygota</taxon>
        <taxon>Neoptera</taxon>
        <taxon>Paraneoptera</taxon>
        <taxon>Hemiptera</taxon>
        <taxon>Sternorrhyncha</taxon>
        <taxon>Aphidomorpha</taxon>
        <taxon>Aphidoidea</taxon>
        <taxon>Aphididae</taxon>
        <taxon>Aphidini</taxon>
        <taxon>Aphis</taxon>
        <taxon>Aphis</taxon>
    </lineage>
</organism>
<name>A0A6G0XZE6_APHCR</name>
<dbReference type="Pfam" id="PF17921">
    <property type="entry name" value="Integrase_H2C2"/>
    <property type="match status" value="1"/>
</dbReference>
<accession>A0A6G0XZE6</accession>
<dbReference type="PANTHER" id="PTHR37984">
    <property type="entry name" value="PROTEIN CBG26694"/>
    <property type="match status" value="1"/>
</dbReference>
<comment type="caution">
    <text evidence="3">The sequence shown here is derived from an EMBL/GenBank/DDBJ whole genome shotgun (WGS) entry which is preliminary data.</text>
</comment>
<feature type="domain" description="Integrase catalytic" evidence="2">
    <location>
        <begin position="239"/>
        <end position="351"/>
    </location>
</feature>
<dbReference type="GO" id="GO:0015074">
    <property type="term" value="P:DNA integration"/>
    <property type="evidence" value="ECO:0007669"/>
    <property type="project" value="InterPro"/>
</dbReference>
<dbReference type="GO" id="GO:0003676">
    <property type="term" value="F:nucleic acid binding"/>
    <property type="evidence" value="ECO:0007669"/>
    <property type="project" value="InterPro"/>
</dbReference>
<dbReference type="OrthoDB" id="6612506at2759"/>